<gene>
    <name evidence="11" type="ORF">COCSUDRAFT_29719</name>
</gene>
<dbReference type="FunFam" id="1.25.40.10:FF:000048">
    <property type="entry name" value="Cell cycle control protein"/>
    <property type="match status" value="1"/>
</dbReference>
<comment type="function">
    <text evidence="8">Involved in pre-mRNA splicing and cell cycle progression. Required for the spliceosome assembly and initiation of the DNA replication.</text>
</comment>
<sequence length="711" mass="83904">MSGIAGTSARDTEIRLPRATKVKNKQPASQQITAEQILREAKELQEQDFKPPKQKITDQTELDEYRLRKRKEFEDLVRRVRWNSSIWVKYAQWEEGQKDFRRARSVWERALGVSYTNPTTWLKYAEMEMRHRFINHARNVWDRAVSLLPRVDQLWYKYIHMEEMLGNVPGARQIFERWMAFEPDHHGWMAYIKMEMRYKEMDRARNIFERYVRCIPTVKSWVRFAKAEMKEGEVARARCCYERAVEELGEDAQTEELFIKFAEFEEKCKEIDRARAIYKYALDHIPKSQADTVYQRFVAFEKQHGDREGIEDVIVSERRFQYEADVKRDPLNYDSWFDYIRLEESAGQPDRVREVYERAIANVPPAAEKRYWQRYIYLWINYALWEELEAEDPARTREVYKACLDLMPHKAFTFAKIWIMAAHFEVRQRQLGAARRLLGRAIGVCPKAKLFRAYIELELQLGAIERVRTLYAKFLEWAPANCAAWCKFADLERSLGELDRARSIFELAIAQPLLDMPEVLWKSYIDFEIAEGERERTRALYERLLDRTRHVKVWMSYAAFEAAPLPLPEDDDEDAAVARQRAAQSSAESPASRDVHARAVYERAYQSLRETQPDAKEEAVMLLEAWRAFEAEAESHGEAQRVAAITAVEKRMPKRVKRKRPIITEDGAEAGMEEYFDYIFPDEAAAAPNLKLLDAAQRWKRQKVMQNGDET</sequence>
<dbReference type="InterPro" id="IPR055433">
    <property type="entry name" value="HAT_Syf1-like_N"/>
</dbReference>
<evidence type="ECO:0000256" key="4">
    <source>
        <dbReference type="ARBA" id="ARBA00022728"/>
    </source>
</evidence>
<dbReference type="STRING" id="574566.I0YVM8"/>
<dbReference type="InterPro" id="IPR003107">
    <property type="entry name" value="HAT"/>
</dbReference>
<keyword evidence="5" id="KW-0677">Repeat</keyword>
<dbReference type="FunFam" id="1.25.40.10:FF:000306">
    <property type="entry name" value="Cell cycle control protein cwf4"/>
    <property type="match status" value="1"/>
</dbReference>
<evidence type="ECO:0000313" key="12">
    <source>
        <dbReference type="Proteomes" id="UP000007264"/>
    </source>
</evidence>
<feature type="region of interest" description="Disordered" evidence="9">
    <location>
        <begin position="571"/>
        <end position="595"/>
    </location>
</feature>
<dbReference type="SMART" id="SM00386">
    <property type="entry name" value="HAT"/>
    <property type="match status" value="14"/>
</dbReference>
<dbReference type="SUPFAM" id="SSF48452">
    <property type="entry name" value="TPR-like"/>
    <property type="match status" value="3"/>
</dbReference>
<dbReference type="Pfam" id="PF23233">
    <property type="entry name" value="HAT_Syf1_CNRKL1_N"/>
    <property type="match status" value="2"/>
</dbReference>
<keyword evidence="4" id="KW-0747">Spliceosome</keyword>
<evidence type="ECO:0000256" key="2">
    <source>
        <dbReference type="ARBA" id="ARBA00008644"/>
    </source>
</evidence>
<evidence type="ECO:0000256" key="6">
    <source>
        <dbReference type="ARBA" id="ARBA00023187"/>
    </source>
</evidence>
<organism evidence="11 12">
    <name type="scientific">Coccomyxa subellipsoidea (strain C-169)</name>
    <name type="common">Green microalga</name>
    <dbReference type="NCBI Taxonomy" id="574566"/>
    <lineage>
        <taxon>Eukaryota</taxon>
        <taxon>Viridiplantae</taxon>
        <taxon>Chlorophyta</taxon>
        <taxon>core chlorophytes</taxon>
        <taxon>Trebouxiophyceae</taxon>
        <taxon>Trebouxiophyceae incertae sedis</taxon>
        <taxon>Coccomyxaceae</taxon>
        <taxon>Coccomyxa</taxon>
        <taxon>Coccomyxa subellipsoidea</taxon>
    </lineage>
</organism>
<dbReference type="GO" id="GO:0071014">
    <property type="term" value="C:post-mRNA release spliceosomal complex"/>
    <property type="evidence" value="ECO:0007669"/>
    <property type="project" value="TreeGrafter"/>
</dbReference>
<dbReference type="Proteomes" id="UP000007264">
    <property type="component" value="Unassembled WGS sequence"/>
</dbReference>
<dbReference type="RefSeq" id="XP_005646991.1">
    <property type="nucleotide sequence ID" value="XM_005646934.1"/>
</dbReference>
<keyword evidence="3" id="KW-0507">mRNA processing</keyword>
<evidence type="ECO:0000259" key="10">
    <source>
        <dbReference type="Pfam" id="PF23233"/>
    </source>
</evidence>
<keyword evidence="12" id="KW-1185">Reference proteome</keyword>
<evidence type="ECO:0000256" key="1">
    <source>
        <dbReference type="ARBA" id="ARBA00004123"/>
    </source>
</evidence>
<proteinExistence type="inferred from homology"/>
<dbReference type="GO" id="GO:0071011">
    <property type="term" value="C:precatalytic spliceosome"/>
    <property type="evidence" value="ECO:0007669"/>
    <property type="project" value="TreeGrafter"/>
</dbReference>
<feature type="compositionally biased region" description="Low complexity" evidence="9">
    <location>
        <begin position="577"/>
        <end position="590"/>
    </location>
</feature>
<dbReference type="Gene3D" id="1.25.40.10">
    <property type="entry name" value="Tetratricopeptide repeat domain"/>
    <property type="match status" value="3"/>
</dbReference>
<dbReference type="eggNOG" id="KOG1915">
    <property type="taxonomic scope" value="Eukaryota"/>
</dbReference>
<dbReference type="GO" id="GO:0000245">
    <property type="term" value="P:spliceosomal complex assembly"/>
    <property type="evidence" value="ECO:0007669"/>
    <property type="project" value="TreeGrafter"/>
</dbReference>
<dbReference type="PANTHER" id="PTHR11246">
    <property type="entry name" value="PRE-MRNA SPLICING FACTOR"/>
    <property type="match status" value="1"/>
</dbReference>
<dbReference type="PANTHER" id="PTHR11246:SF3">
    <property type="entry name" value="CROOKED NECK-LIKE PROTEIN 1"/>
    <property type="match status" value="1"/>
</dbReference>
<reference evidence="11 12" key="1">
    <citation type="journal article" date="2012" name="Genome Biol.">
        <title>The genome of the polar eukaryotic microalga coccomyxa subellipsoidea reveals traits of cold adaptation.</title>
        <authorList>
            <person name="Blanc G."/>
            <person name="Agarkova I."/>
            <person name="Grimwood J."/>
            <person name="Kuo A."/>
            <person name="Brueggeman A."/>
            <person name="Dunigan D."/>
            <person name="Gurnon J."/>
            <person name="Ladunga I."/>
            <person name="Lindquist E."/>
            <person name="Lucas S."/>
            <person name="Pangilinan J."/>
            <person name="Proschold T."/>
            <person name="Salamov A."/>
            <person name="Schmutz J."/>
            <person name="Weeks D."/>
            <person name="Yamada T."/>
            <person name="Claverie J.M."/>
            <person name="Grigoriev I."/>
            <person name="Van Etten J."/>
            <person name="Lomsadze A."/>
            <person name="Borodovsky M."/>
        </authorList>
    </citation>
    <scope>NUCLEOTIDE SEQUENCE [LARGE SCALE GENOMIC DNA]</scope>
    <source>
        <strain evidence="11 12">C-169</strain>
    </source>
</reference>
<keyword evidence="6" id="KW-0508">mRNA splicing</keyword>
<evidence type="ECO:0000256" key="5">
    <source>
        <dbReference type="ARBA" id="ARBA00022737"/>
    </source>
</evidence>
<dbReference type="AlphaFoldDB" id="I0YVM8"/>
<dbReference type="KEGG" id="csl:COCSUDRAFT_29719"/>
<evidence type="ECO:0000313" key="11">
    <source>
        <dbReference type="EMBL" id="EIE22447.1"/>
    </source>
</evidence>
<feature type="domain" description="Pre-mRNA-splicing factor Syf1-like N-terminal HAT-repeats" evidence="10">
    <location>
        <begin position="320"/>
        <end position="479"/>
    </location>
</feature>
<protein>
    <submittedName>
        <fullName evidence="11">TPR-like protein</fullName>
    </submittedName>
</protein>
<accession>I0YVM8</accession>
<evidence type="ECO:0000256" key="8">
    <source>
        <dbReference type="ARBA" id="ARBA00037040"/>
    </source>
</evidence>
<dbReference type="GeneID" id="17040434"/>
<keyword evidence="7" id="KW-0539">Nucleus</keyword>
<dbReference type="InterPro" id="IPR045075">
    <property type="entry name" value="Syf1-like"/>
</dbReference>
<evidence type="ECO:0000256" key="3">
    <source>
        <dbReference type="ARBA" id="ARBA00022664"/>
    </source>
</evidence>
<comment type="subcellular location">
    <subcellularLocation>
        <location evidence="1">Nucleus</location>
    </subcellularLocation>
</comment>
<comment type="similarity">
    <text evidence="2">Belongs to the crooked-neck family.</text>
</comment>
<dbReference type="OrthoDB" id="541719at2759"/>
<name>I0YVM8_COCSC</name>
<dbReference type="FunFam" id="1.25.40.10:FF:000269">
    <property type="entry name" value="Crooked neck pre-mRNA-splicing factor 1"/>
    <property type="match status" value="1"/>
</dbReference>
<evidence type="ECO:0000256" key="9">
    <source>
        <dbReference type="SAM" id="MobiDB-lite"/>
    </source>
</evidence>
<dbReference type="GO" id="GO:0000974">
    <property type="term" value="C:Prp19 complex"/>
    <property type="evidence" value="ECO:0007669"/>
    <property type="project" value="TreeGrafter"/>
</dbReference>
<evidence type="ECO:0000256" key="7">
    <source>
        <dbReference type="ARBA" id="ARBA00023242"/>
    </source>
</evidence>
<dbReference type="InterPro" id="IPR011990">
    <property type="entry name" value="TPR-like_helical_dom_sf"/>
</dbReference>
<feature type="domain" description="Pre-mRNA-splicing factor Syf1-like N-terminal HAT-repeats" evidence="10">
    <location>
        <begin position="72"/>
        <end position="216"/>
    </location>
</feature>
<comment type="caution">
    <text evidence="11">The sequence shown here is derived from an EMBL/GenBank/DDBJ whole genome shotgun (WGS) entry which is preliminary data.</text>
</comment>
<dbReference type="GO" id="GO:0071007">
    <property type="term" value="C:U2-type catalytic step 2 spliceosome"/>
    <property type="evidence" value="ECO:0007669"/>
    <property type="project" value="TreeGrafter"/>
</dbReference>
<dbReference type="EMBL" id="AGSI01000010">
    <property type="protein sequence ID" value="EIE22447.1"/>
    <property type="molecule type" value="Genomic_DNA"/>
</dbReference>